<name>A0A238KZ18_9RHOB</name>
<dbReference type="Proteomes" id="UP000220836">
    <property type="component" value="Unassembled WGS sequence"/>
</dbReference>
<proteinExistence type="predicted"/>
<reference evidence="1 2" key="1">
    <citation type="submission" date="2017-05" db="EMBL/GenBank/DDBJ databases">
        <authorList>
            <person name="Song R."/>
            <person name="Chenine A.L."/>
            <person name="Ruprecht R.M."/>
        </authorList>
    </citation>
    <scope>NUCLEOTIDE SEQUENCE [LARGE SCALE GENOMIC DNA]</scope>
    <source>
        <strain evidence="1 2">CECT 8663</strain>
    </source>
</reference>
<protein>
    <recommendedName>
        <fullName evidence="3">CENP-V/GFA domain-containing protein</fullName>
    </recommendedName>
</protein>
<gene>
    <name evidence="1" type="ORF">PEV8663_03684</name>
</gene>
<evidence type="ECO:0008006" key="3">
    <source>
        <dbReference type="Google" id="ProtNLM"/>
    </source>
</evidence>
<dbReference type="RefSeq" id="WP_141468180.1">
    <property type="nucleotide sequence ID" value="NZ_FXYH01000016.1"/>
</dbReference>
<dbReference type="EMBL" id="FXYH01000016">
    <property type="protein sequence ID" value="SMX47938.1"/>
    <property type="molecule type" value="Genomic_DNA"/>
</dbReference>
<accession>A0A238KZ18</accession>
<evidence type="ECO:0000313" key="1">
    <source>
        <dbReference type="EMBL" id="SMX47938.1"/>
    </source>
</evidence>
<dbReference type="AlphaFoldDB" id="A0A238KZ18"/>
<dbReference type="InterPro" id="IPR046149">
    <property type="entry name" value="DUF6151"/>
</dbReference>
<dbReference type="OrthoDB" id="5500342at2"/>
<sequence length="187" mass="20259">MTKQCSLSCSCGKMEWHIAEGAEGKHMMCYCADCQTFPRHLGKADTYLTNGGTQLFQTVPGNFHFDKGLQHLGLKRLGPNGLFRWYSKCCDTPIANTVPKARFPFVGAVLPAGHDHFGRVTARVNTGSATVPTKQTGMTATVYGIFFRAAKAAITGKGKTSPFFDETGAPIVTPTVLTQEQRQAAQP</sequence>
<evidence type="ECO:0000313" key="2">
    <source>
        <dbReference type="Proteomes" id="UP000220836"/>
    </source>
</evidence>
<keyword evidence="2" id="KW-1185">Reference proteome</keyword>
<organism evidence="1 2">
    <name type="scientific">Pelagimonas varians</name>
    <dbReference type="NCBI Taxonomy" id="696760"/>
    <lineage>
        <taxon>Bacteria</taxon>
        <taxon>Pseudomonadati</taxon>
        <taxon>Pseudomonadota</taxon>
        <taxon>Alphaproteobacteria</taxon>
        <taxon>Rhodobacterales</taxon>
        <taxon>Roseobacteraceae</taxon>
        <taxon>Pelagimonas</taxon>
    </lineage>
</organism>
<dbReference type="Pfam" id="PF19648">
    <property type="entry name" value="DUF6151"/>
    <property type="match status" value="1"/>
</dbReference>